<proteinExistence type="predicted"/>
<dbReference type="EMBL" id="JYDH01000132">
    <property type="protein sequence ID" value="KRY30767.1"/>
    <property type="molecule type" value="Genomic_DNA"/>
</dbReference>
<protein>
    <submittedName>
        <fullName evidence="2">Uncharacterized protein</fullName>
    </submittedName>
</protein>
<gene>
    <name evidence="2" type="ORF">T01_2300</name>
</gene>
<feature type="compositionally biased region" description="Basic residues" evidence="1">
    <location>
        <begin position="1"/>
        <end position="12"/>
    </location>
</feature>
<reference evidence="2 3" key="1">
    <citation type="submission" date="2015-01" db="EMBL/GenBank/DDBJ databases">
        <title>Evolution of Trichinella species and genotypes.</title>
        <authorList>
            <person name="Korhonen P.K."/>
            <person name="Edoardo P."/>
            <person name="Giuseppe L.R."/>
            <person name="Gasser R.B."/>
        </authorList>
    </citation>
    <scope>NUCLEOTIDE SEQUENCE [LARGE SCALE GENOMIC DNA]</scope>
    <source>
        <strain evidence="2">ISS3</strain>
    </source>
</reference>
<sequence>MKYSKQWRKTKMKTPNMSDKPNEGLSHSCLKVGLKLLDQQKEISATQLMPMRHICDAAAQKKLSSFKQNLNSDYMKYDIK</sequence>
<accession>A0A0V1B1A7</accession>
<organism evidence="2 3">
    <name type="scientific">Trichinella spiralis</name>
    <name type="common">Trichina worm</name>
    <dbReference type="NCBI Taxonomy" id="6334"/>
    <lineage>
        <taxon>Eukaryota</taxon>
        <taxon>Metazoa</taxon>
        <taxon>Ecdysozoa</taxon>
        <taxon>Nematoda</taxon>
        <taxon>Enoplea</taxon>
        <taxon>Dorylaimia</taxon>
        <taxon>Trichinellida</taxon>
        <taxon>Trichinellidae</taxon>
        <taxon>Trichinella</taxon>
    </lineage>
</organism>
<keyword evidence="3" id="KW-1185">Reference proteome</keyword>
<name>A0A0V1B1A7_TRISP</name>
<dbReference type="Proteomes" id="UP000054776">
    <property type="component" value="Unassembled WGS sequence"/>
</dbReference>
<dbReference type="AlphaFoldDB" id="A0A0V1B1A7"/>
<evidence type="ECO:0000313" key="2">
    <source>
        <dbReference type="EMBL" id="KRY30767.1"/>
    </source>
</evidence>
<evidence type="ECO:0000256" key="1">
    <source>
        <dbReference type="SAM" id="MobiDB-lite"/>
    </source>
</evidence>
<evidence type="ECO:0000313" key="3">
    <source>
        <dbReference type="Proteomes" id="UP000054776"/>
    </source>
</evidence>
<comment type="caution">
    <text evidence="2">The sequence shown here is derived from an EMBL/GenBank/DDBJ whole genome shotgun (WGS) entry which is preliminary data.</text>
</comment>
<dbReference type="OrthoDB" id="5918257at2759"/>
<dbReference type="InParanoid" id="A0A0V1B1A7"/>
<feature type="region of interest" description="Disordered" evidence="1">
    <location>
        <begin position="1"/>
        <end position="24"/>
    </location>
</feature>